<evidence type="ECO:0000313" key="1">
    <source>
        <dbReference type="EMBL" id="OOR06416.1"/>
    </source>
</evidence>
<comment type="caution">
    <text evidence="1">The sequence shown here is derived from an EMBL/GenBank/DDBJ whole genome shotgun (WGS) entry which is preliminary data.</text>
</comment>
<dbReference type="EMBL" id="MUAI01000008">
    <property type="protein sequence ID" value="OOR06416.1"/>
    <property type="molecule type" value="Genomic_DNA"/>
</dbReference>
<name>A0A1S9T8Q6_BACMY</name>
<dbReference type="Gene3D" id="1.10.1070.20">
    <property type="match status" value="1"/>
</dbReference>
<accession>A0A1S9T8Q6</accession>
<proteinExistence type="predicted"/>
<evidence type="ECO:0008006" key="3">
    <source>
        <dbReference type="Google" id="ProtNLM"/>
    </source>
</evidence>
<organism evidence="1 2">
    <name type="scientific">Bacillus mycoides</name>
    <dbReference type="NCBI Taxonomy" id="1405"/>
    <lineage>
        <taxon>Bacteria</taxon>
        <taxon>Bacillati</taxon>
        <taxon>Bacillota</taxon>
        <taxon>Bacilli</taxon>
        <taxon>Bacillales</taxon>
        <taxon>Bacillaceae</taxon>
        <taxon>Bacillus</taxon>
        <taxon>Bacillus cereus group</taxon>
    </lineage>
</organism>
<dbReference type="AlphaFoldDB" id="A0A1S9T8Q6"/>
<reference evidence="1 2" key="1">
    <citation type="submission" date="2017-01" db="EMBL/GenBank/DDBJ databases">
        <title>Bacillus cereus isolates.</title>
        <authorList>
            <person name="Beno S.M."/>
        </authorList>
    </citation>
    <scope>NUCLEOTIDE SEQUENCE [LARGE SCALE GENOMIC DNA]</scope>
    <source>
        <strain evidence="1 2">FSL W7-1108</strain>
    </source>
</reference>
<dbReference type="Proteomes" id="UP000190696">
    <property type="component" value="Unassembled WGS sequence"/>
</dbReference>
<evidence type="ECO:0000313" key="2">
    <source>
        <dbReference type="Proteomes" id="UP000190696"/>
    </source>
</evidence>
<sequence length="258" mass="29844">MEIKLIKKGNSTNTRGILSKAWYSIDGKAFLVKDNSFFDGQVGYEPYSEIMASKISEVLDLNHVGYELMPSYLFPDITVFGIEHVSVCENFLIKDAFIRPFERYILDKLGEGPKDKFEAYQIFLPKIPLLKMLAFDAFIGNEDRHTYNLDIIISPNIQYFSASIYDNGISLLSYVKDSELRAAKYIGKFDRAKPFRTTHKTQIKLIDAVLMPRVDSNMLYRNIILRIQPILSILPVERAKAIESYLKWRIRYLEKVMG</sequence>
<protein>
    <recommendedName>
        <fullName evidence="3">HipA-like C-terminal domain-containing protein</fullName>
    </recommendedName>
</protein>
<gene>
    <name evidence="1" type="ORF">BW900_12755</name>
</gene>